<dbReference type="AlphaFoldDB" id="A0A250FYN0"/>
<dbReference type="InterPro" id="IPR006626">
    <property type="entry name" value="PbH1"/>
</dbReference>
<dbReference type="PROSITE" id="PS51257">
    <property type="entry name" value="PROKAR_LIPOPROTEIN"/>
    <property type="match status" value="1"/>
</dbReference>
<organism evidence="2 3">
    <name type="scientific">Capnocytophaga stomatis</name>
    <dbReference type="NCBI Taxonomy" id="1848904"/>
    <lineage>
        <taxon>Bacteria</taxon>
        <taxon>Pseudomonadati</taxon>
        <taxon>Bacteroidota</taxon>
        <taxon>Flavobacteriia</taxon>
        <taxon>Flavobacteriales</taxon>
        <taxon>Flavobacteriaceae</taxon>
        <taxon>Capnocytophaga</taxon>
    </lineage>
</organism>
<accession>A0A250FYN0</accession>
<dbReference type="RefSeq" id="WP_095895466.1">
    <property type="nucleotide sequence ID" value="NZ_CP022387.1"/>
</dbReference>
<evidence type="ECO:0000313" key="2">
    <source>
        <dbReference type="EMBL" id="ATA89096.1"/>
    </source>
</evidence>
<evidence type="ECO:0000259" key="1">
    <source>
        <dbReference type="Pfam" id="PF13229"/>
    </source>
</evidence>
<dbReference type="SMART" id="SM00710">
    <property type="entry name" value="PbH1"/>
    <property type="match status" value="5"/>
</dbReference>
<evidence type="ECO:0000313" key="3">
    <source>
        <dbReference type="Proteomes" id="UP000217348"/>
    </source>
</evidence>
<sequence length="565" mass="63748">MKKRIITSLLFLGIVPIIVFGGSSCTFEDVLEHANEKHKELNENINDREYDFIITPDNVTGDFRTFFQNVVRAYNNVLIKDGTYEIELVNGFGVFPKNGSTITFEKNAKIKVKPNSLEVYSVIDLRGKKDITLINPNLEGDKYTHLGKTGQWGFGIHVANCKNIVIKNAYVTKFWGDGIYLRNCENVKIYKPYLPDNRRQGLSILSGKDIEIHDLVAEDTGGQNPGYGIDIEPDWNGDSVTGLRIYRPIVRNNGNGTYYTGGINLSTHKSHILKPEKTTFSYSYFEIDIFDPIFEGDALMISAYTNYVKGHIKIYNPTFYKAKNTAVYIHNHQSDNFTTEIINPKFIDCVTSTKQSIYLAPILFDCSNLAVKSTGTKNIKITNPIIEASERATYKLAAIRNITANTFKEDLKNVTIQNLTVKGYEKPFYNHSGNRFTNSDLHNTFSLTISKESVLPSLNAELTVSKSLDGMAINHIDSTQETKLYLSDEIPISGSEFYYLNNSDNKTSLKILFGTKRNLTKNRIENWGTTKFSGIEVPFGGFVRLRKNDTNSWIVTSSSKNLKGI</sequence>
<name>A0A250FYN0_9FLAO</name>
<reference evidence="3" key="1">
    <citation type="submission" date="2017-06" db="EMBL/GenBank/DDBJ databases">
        <title>Capnocytophaga spp. assemblies.</title>
        <authorList>
            <person name="Gulvik C.A."/>
        </authorList>
    </citation>
    <scope>NUCLEOTIDE SEQUENCE [LARGE SCALE GENOMIC DNA]</scope>
    <source>
        <strain evidence="3">H2177</strain>
    </source>
</reference>
<dbReference type="Pfam" id="PF13229">
    <property type="entry name" value="Beta_helix"/>
    <property type="match status" value="1"/>
</dbReference>
<dbReference type="OrthoDB" id="253409at2"/>
<dbReference type="InterPro" id="IPR012334">
    <property type="entry name" value="Pectin_lyas_fold"/>
</dbReference>
<proteinExistence type="predicted"/>
<dbReference type="Gene3D" id="2.160.20.10">
    <property type="entry name" value="Single-stranded right-handed beta-helix, Pectin lyase-like"/>
    <property type="match status" value="1"/>
</dbReference>
<dbReference type="InterPro" id="IPR039448">
    <property type="entry name" value="Beta_helix"/>
</dbReference>
<dbReference type="KEGG" id="csto:CGC58_04810"/>
<dbReference type="InterPro" id="IPR011050">
    <property type="entry name" value="Pectin_lyase_fold/virulence"/>
</dbReference>
<protein>
    <recommendedName>
        <fullName evidence="1">Right handed beta helix domain-containing protein</fullName>
    </recommendedName>
</protein>
<feature type="domain" description="Right handed beta helix" evidence="1">
    <location>
        <begin position="151"/>
        <end position="262"/>
    </location>
</feature>
<dbReference type="EMBL" id="CP022387">
    <property type="protein sequence ID" value="ATA89096.1"/>
    <property type="molecule type" value="Genomic_DNA"/>
</dbReference>
<dbReference type="SUPFAM" id="SSF51126">
    <property type="entry name" value="Pectin lyase-like"/>
    <property type="match status" value="1"/>
</dbReference>
<gene>
    <name evidence="2" type="ORF">CGC58_04810</name>
</gene>
<dbReference type="Proteomes" id="UP000217348">
    <property type="component" value="Chromosome"/>
</dbReference>